<reference evidence="3" key="1">
    <citation type="journal article" date="2019" name="Int. J. Syst. Evol. Microbiol.">
        <title>The Global Catalogue of Microorganisms (GCM) 10K type strain sequencing project: providing services to taxonomists for standard genome sequencing and annotation.</title>
        <authorList>
            <consortium name="The Broad Institute Genomics Platform"/>
            <consortium name="The Broad Institute Genome Sequencing Center for Infectious Disease"/>
            <person name="Wu L."/>
            <person name="Ma J."/>
        </authorList>
    </citation>
    <scope>NUCLEOTIDE SEQUENCE [LARGE SCALE GENOMIC DNA]</scope>
    <source>
        <strain evidence="3">NBRC 112502</strain>
    </source>
</reference>
<dbReference type="EMBL" id="BSOS01000024">
    <property type="protein sequence ID" value="GLR66494.1"/>
    <property type="molecule type" value="Genomic_DNA"/>
</dbReference>
<accession>A0ABQ6A8N1</accession>
<dbReference type="InterPro" id="IPR028087">
    <property type="entry name" value="Tad_N"/>
</dbReference>
<evidence type="ECO:0000313" key="2">
    <source>
        <dbReference type="EMBL" id="GLR66494.1"/>
    </source>
</evidence>
<dbReference type="Proteomes" id="UP001156641">
    <property type="component" value="Unassembled WGS sequence"/>
</dbReference>
<comment type="caution">
    <text evidence="2">The sequence shown here is derived from an EMBL/GenBank/DDBJ whole genome shotgun (WGS) entry which is preliminary data.</text>
</comment>
<name>A0ABQ6A8N1_9PROT</name>
<dbReference type="RefSeq" id="WP_284257190.1">
    <property type="nucleotide sequence ID" value="NZ_BSOS01000024.1"/>
</dbReference>
<protein>
    <recommendedName>
        <fullName evidence="1">Putative Flp pilus-assembly TadG-like N-terminal domain-containing protein</fullName>
    </recommendedName>
</protein>
<proteinExistence type="predicted"/>
<keyword evidence="3" id="KW-1185">Reference proteome</keyword>
<sequence length="681" mass="67992">MKRKHVRRLRGFLSNCRGTIALIIALAAPLLIAATALSVDAGFWYQQQDTLQSAADAAALAAANAANYGAASVENVEPLALAAANMASNNQFSLTSAQLVLSNPPASTTASGTKITAWQATATIPRGSFFSAVKGLGLPGEPAGTQSATAVADMVKKTGSSCLISEGTIVVSGGASIVGSNCGISSNAASCPSMTVTGSGIIQATSVVTAASCISAPQYSGYIGTDPKDPPGAPDTVVLNTSTPDPLAGLNAGNVVLWNPGWSVPAAPVEHGSAVTPNLGYNTWNQAGVGDCTQMKGKYSADCELYPNYLTGMNNAGVVELILNEGVANGSTFITGGLGGQANTSLTMNGSNYYINGGMNFTSDSTFSLGSGTQSVPVSMVVNGGMSLTNGTATLNAGTYYLTGVTSGTKVTGWGLLTNVPSVSIDGSNYYVDGGVNLAGGTTATAISSGLYEFNAYSGNSDAANGSGGAFYAAQGNLTIGSTPPVDSTPPAPATYYFDGGLNISNGTKTVVLNPGVYYIRNGNLIIDSGTNVTGVGVTFVLEGTAAYIFNGGATVNITAPTDNCVSPADYPESSYENPNSPYDGTNGEGICGVAIYQARGDATTDIINEGAASTFNGAIYAPSAPLTMSGAGALNIATTGVPGLVVASVNDSGSGNIKIAETLGAGGSGGVTMSTALLVQ</sequence>
<dbReference type="Pfam" id="PF13400">
    <property type="entry name" value="Tad"/>
    <property type="match status" value="1"/>
</dbReference>
<evidence type="ECO:0000313" key="3">
    <source>
        <dbReference type="Proteomes" id="UP001156641"/>
    </source>
</evidence>
<feature type="domain" description="Putative Flp pilus-assembly TadG-like N-terminal" evidence="1">
    <location>
        <begin position="18"/>
        <end position="65"/>
    </location>
</feature>
<gene>
    <name evidence="2" type="ORF">GCM10010909_11740</name>
</gene>
<organism evidence="2 3">
    <name type="scientific">Acidocella aquatica</name>
    <dbReference type="NCBI Taxonomy" id="1922313"/>
    <lineage>
        <taxon>Bacteria</taxon>
        <taxon>Pseudomonadati</taxon>
        <taxon>Pseudomonadota</taxon>
        <taxon>Alphaproteobacteria</taxon>
        <taxon>Acetobacterales</taxon>
        <taxon>Acidocellaceae</taxon>
        <taxon>Acidocella</taxon>
    </lineage>
</organism>
<evidence type="ECO:0000259" key="1">
    <source>
        <dbReference type="Pfam" id="PF13400"/>
    </source>
</evidence>